<comment type="caution">
    <text evidence="2">The sequence shown here is derived from an EMBL/GenBank/DDBJ whole genome shotgun (WGS) entry which is preliminary data.</text>
</comment>
<accession>A0A2M7SF02</accession>
<gene>
    <name evidence="2" type="ORF">COY52_01180</name>
</gene>
<evidence type="ECO:0000313" key="2">
    <source>
        <dbReference type="EMBL" id="PIZ18107.1"/>
    </source>
</evidence>
<name>A0A2M7SF02_9BACT</name>
<feature type="region of interest" description="Disordered" evidence="1">
    <location>
        <begin position="47"/>
        <end position="67"/>
    </location>
</feature>
<evidence type="ECO:0000313" key="3">
    <source>
        <dbReference type="Proteomes" id="UP000229307"/>
    </source>
</evidence>
<sequence>MKKSVMVLVFLLVAFYLILVTVSSYAFFVGFGSSGGAEQVIKKGQDEGKIPKVPDTGTGGETTPGPVQYTNAETVWQKA</sequence>
<evidence type="ECO:0000256" key="1">
    <source>
        <dbReference type="SAM" id="MobiDB-lite"/>
    </source>
</evidence>
<organism evidence="2 3">
    <name type="scientific">Candidatus Desantisbacteria bacterium CG_4_10_14_0_8_um_filter_48_22</name>
    <dbReference type="NCBI Taxonomy" id="1974543"/>
    <lineage>
        <taxon>Bacteria</taxon>
        <taxon>Candidatus Desantisiibacteriota</taxon>
    </lineage>
</organism>
<dbReference type="Proteomes" id="UP000229307">
    <property type="component" value="Unassembled WGS sequence"/>
</dbReference>
<proteinExistence type="predicted"/>
<reference evidence="3" key="1">
    <citation type="submission" date="2017-09" db="EMBL/GenBank/DDBJ databases">
        <title>Depth-based differentiation of microbial function through sediment-hosted aquifers and enrichment of novel symbionts in the deep terrestrial subsurface.</title>
        <authorList>
            <person name="Probst A.J."/>
            <person name="Ladd B."/>
            <person name="Jarett J.K."/>
            <person name="Geller-Mcgrath D.E."/>
            <person name="Sieber C.M.K."/>
            <person name="Emerson J.B."/>
            <person name="Anantharaman K."/>
            <person name="Thomas B.C."/>
            <person name="Malmstrom R."/>
            <person name="Stieglmeier M."/>
            <person name="Klingl A."/>
            <person name="Woyke T."/>
            <person name="Ryan C.M."/>
            <person name="Banfield J.F."/>
        </authorList>
    </citation>
    <scope>NUCLEOTIDE SEQUENCE [LARGE SCALE GENOMIC DNA]</scope>
</reference>
<dbReference type="AlphaFoldDB" id="A0A2M7SF02"/>
<protein>
    <submittedName>
        <fullName evidence="2">Uncharacterized protein</fullName>
    </submittedName>
</protein>
<dbReference type="EMBL" id="PFMR01000036">
    <property type="protein sequence ID" value="PIZ18107.1"/>
    <property type="molecule type" value="Genomic_DNA"/>
</dbReference>